<organism evidence="2 3">
    <name type="scientific">Mycena sanguinolenta</name>
    <dbReference type="NCBI Taxonomy" id="230812"/>
    <lineage>
        <taxon>Eukaryota</taxon>
        <taxon>Fungi</taxon>
        <taxon>Dikarya</taxon>
        <taxon>Basidiomycota</taxon>
        <taxon>Agaricomycotina</taxon>
        <taxon>Agaricomycetes</taxon>
        <taxon>Agaricomycetidae</taxon>
        <taxon>Agaricales</taxon>
        <taxon>Marasmiineae</taxon>
        <taxon>Mycenaceae</taxon>
        <taxon>Mycena</taxon>
    </lineage>
</organism>
<dbReference type="EMBL" id="JACAZH010000004">
    <property type="protein sequence ID" value="KAF7370614.1"/>
    <property type="molecule type" value="Genomic_DNA"/>
</dbReference>
<keyword evidence="1" id="KW-0812">Transmembrane</keyword>
<evidence type="ECO:0000256" key="1">
    <source>
        <dbReference type="SAM" id="Phobius"/>
    </source>
</evidence>
<protein>
    <recommendedName>
        <fullName evidence="4">DUF202 domain-containing protein</fullName>
    </recommendedName>
</protein>
<feature type="transmembrane region" description="Helical" evidence="1">
    <location>
        <begin position="32"/>
        <end position="51"/>
    </location>
</feature>
<proteinExistence type="predicted"/>
<sequence length="105" mass="11395">MNSLTPRPDLVANTGSTARDFCMLERNLLSHLKLALVLSLLSSSVLLRARLVPDNTSTDSSPTTGIVVASLQFIAALAAIGAGAWEYYCGYWFRMTIFGKSLKRA</sequence>
<comment type="caution">
    <text evidence="2">The sequence shown here is derived from an EMBL/GenBank/DDBJ whole genome shotgun (WGS) entry which is preliminary data.</text>
</comment>
<keyword evidence="1" id="KW-0472">Membrane</keyword>
<dbReference type="AlphaFoldDB" id="A0A8H7DCP2"/>
<feature type="transmembrane region" description="Helical" evidence="1">
    <location>
        <begin position="71"/>
        <end position="93"/>
    </location>
</feature>
<keyword evidence="3" id="KW-1185">Reference proteome</keyword>
<reference evidence="2" key="1">
    <citation type="submission" date="2020-05" db="EMBL/GenBank/DDBJ databases">
        <title>Mycena genomes resolve the evolution of fungal bioluminescence.</title>
        <authorList>
            <person name="Tsai I.J."/>
        </authorList>
    </citation>
    <scope>NUCLEOTIDE SEQUENCE</scope>
    <source>
        <strain evidence="2">160909Yilan</strain>
    </source>
</reference>
<evidence type="ECO:0000313" key="3">
    <source>
        <dbReference type="Proteomes" id="UP000623467"/>
    </source>
</evidence>
<dbReference type="Proteomes" id="UP000623467">
    <property type="component" value="Unassembled WGS sequence"/>
</dbReference>
<evidence type="ECO:0008006" key="4">
    <source>
        <dbReference type="Google" id="ProtNLM"/>
    </source>
</evidence>
<evidence type="ECO:0000313" key="2">
    <source>
        <dbReference type="EMBL" id="KAF7370614.1"/>
    </source>
</evidence>
<name>A0A8H7DCP2_9AGAR</name>
<accession>A0A8H7DCP2</accession>
<gene>
    <name evidence="2" type="ORF">MSAN_00694400</name>
</gene>
<keyword evidence="1" id="KW-1133">Transmembrane helix</keyword>